<reference evidence="10 11" key="1">
    <citation type="submission" date="2016-08" db="EMBL/GenBank/DDBJ databases">
        <authorList>
            <person name="Seilhamer J.J."/>
        </authorList>
    </citation>
    <scope>NUCLEOTIDE SEQUENCE [LARGE SCALE GENOMIC DNA]</scope>
    <source>
        <strain evidence="10 11">A37T2</strain>
    </source>
</reference>
<evidence type="ECO:0000256" key="6">
    <source>
        <dbReference type="ARBA" id="ARBA00022723"/>
    </source>
</evidence>
<evidence type="ECO:0000256" key="3">
    <source>
        <dbReference type="ARBA" id="ARBA00022448"/>
    </source>
</evidence>
<dbReference type="GO" id="GO:0030077">
    <property type="term" value="C:plasma membrane light-harvesting complex"/>
    <property type="evidence" value="ECO:0007669"/>
    <property type="project" value="InterPro"/>
</dbReference>
<dbReference type="EMBL" id="FMAR01000001">
    <property type="protein sequence ID" value="SCB75397.1"/>
    <property type="molecule type" value="Genomic_DNA"/>
</dbReference>
<keyword evidence="6" id="KW-0479">Metal-binding</keyword>
<dbReference type="AlphaFoldDB" id="A0A1C3YZ20"/>
<dbReference type="RefSeq" id="WP_089708035.1">
    <property type="nucleotide sequence ID" value="NZ_FMAR01000001.1"/>
</dbReference>
<keyword evidence="4" id="KW-0602">Photosynthesis</keyword>
<comment type="function">
    <text evidence="1">The reaction center of purple bacteria contains a tightly bound cytochrome molecule which re-reduces the photo oxidized primary electron donor.</text>
</comment>
<dbReference type="STRING" id="1335309.GA0116948_101172"/>
<evidence type="ECO:0000256" key="4">
    <source>
        <dbReference type="ARBA" id="ARBA00022531"/>
    </source>
</evidence>
<keyword evidence="3" id="KW-0813">Transport</keyword>
<dbReference type="Pfam" id="PF02276">
    <property type="entry name" value="CytoC_RC"/>
    <property type="match status" value="1"/>
</dbReference>
<evidence type="ECO:0000256" key="8">
    <source>
        <dbReference type="ARBA" id="ARBA00023004"/>
    </source>
</evidence>
<evidence type="ECO:0000256" key="1">
    <source>
        <dbReference type="ARBA" id="ARBA00003196"/>
    </source>
</evidence>
<keyword evidence="8" id="KW-0408">Iron</keyword>
<sequence length="142" mass="15792">MTTKKGLAAIVAMLGTVLLCSLSLPQDDEKPKNLKVMPKNSTHEQVDSVMHSFKLALGVKCGFCHAPQKDDPRRLDFASDENRHKDIARDMMRMTGTINKKYFSHAQDSLGHAILAVSCVTCHNGHAAPQYVPDEPMQEEHH</sequence>
<gene>
    <name evidence="10" type="ORF">GA0116948_101172</name>
</gene>
<keyword evidence="5" id="KW-0349">Heme</keyword>
<evidence type="ECO:0000256" key="5">
    <source>
        <dbReference type="ARBA" id="ARBA00022617"/>
    </source>
</evidence>
<evidence type="ECO:0000256" key="7">
    <source>
        <dbReference type="ARBA" id="ARBA00022982"/>
    </source>
</evidence>
<evidence type="ECO:0000313" key="10">
    <source>
        <dbReference type="EMBL" id="SCB75397.1"/>
    </source>
</evidence>
<feature type="chain" id="PRO_5008687854" description="Photosynthetic reaction center cytochrome c subunit" evidence="9">
    <location>
        <begin position="26"/>
        <end position="142"/>
    </location>
</feature>
<dbReference type="InterPro" id="IPR003158">
    <property type="entry name" value="Photosyn_RC_cyt_c-su"/>
</dbReference>
<protein>
    <recommendedName>
        <fullName evidence="2">Photosynthetic reaction center cytochrome c subunit</fullName>
    </recommendedName>
</protein>
<feature type="signal peptide" evidence="9">
    <location>
        <begin position="1"/>
        <end position="25"/>
    </location>
</feature>
<proteinExistence type="predicted"/>
<keyword evidence="7" id="KW-0249">Electron transport</keyword>
<dbReference type="Proteomes" id="UP000242818">
    <property type="component" value="Unassembled WGS sequence"/>
</dbReference>
<dbReference type="OrthoDB" id="951235at2"/>
<accession>A0A1C3YZ20</accession>
<dbReference type="GO" id="GO:0020037">
    <property type="term" value="F:heme binding"/>
    <property type="evidence" value="ECO:0007669"/>
    <property type="project" value="InterPro"/>
</dbReference>
<keyword evidence="9" id="KW-0732">Signal</keyword>
<dbReference type="NCBIfam" id="NF033196">
    <property type="entry name" value="c_type_nonphoto"/>
    <property type="match status" value="1"/>
</dbReference>
<dbReference type="Gene3D" id="1.10.468.10">
    <property type="entry name" value="Photosynthetic Reaction Center, subunit C, domain 2"/>
    <property type="match status" value="1"/>
</dbReference>
<name>A0A1C3YZ20_9BACT</name>
<dbReference type="GO" id="GO:0009055">
    <property type="term" value="F:electron transfer activity"/>
    <property type="evidence" value="ECO:0007669"/>
    <property type="project" value="InterPro"/>
</dbReference>
<dbReference type="GO" id="GO:0005506">
    <property type="term" value="F:iron ion binding"/>
    <property type="evidence" value="ECO:0007669"/>
    <property type="project" value="InterPro"/>
</dbReference>
<keyword evidence="11" id="KW-1185">Reference proteome</keyword>
<dbReference type="InterPro" id="IPR036280">
    <property type="entry name" value="Multihaem_cyt_sf"/>
</dbReference>
<dbReference type="InterPro" id="IPR023119">
    <property type="entry name" value="Multihaem_cyt_PRC_cyt_su-like"/>
</dbReference>
<evidence type="ECO:0000313" key="11">
    <source>
        <dbReference type="Proteomes" id="UP000242818"/>
    </source>
</evidence>
<dbReference type="GO" id="GO:0019684">
    <property type="term" value="P:photosynthesis, light reaction"/>
    <property type="evidence" value="ECO:0007669"/>
    <property type="project" value="InterPro"/>
</dbReference>
<evidence type="ECO:0000256" key="9">
    <source>
        <dbReference type="SAM" id="SignalP"/>
    </source>
</evidence>
<evidence type="ECO:0000256" key="2">
    <source>
        <dbReference type="ARBA" id="ARBA00015978"/>
    </source>
</evidence>
<organism evidence="10 11">
    <name type="scientific">Chitinophaga costaii</name>
    <dbReference type="NCBI Taxonomy" id="1335309"/>
    <lineage>
        <taxon>Bacteria</taxon>
        <taxon>Pseudomonadati</taxon>
        <taxon>Bacteroidota</taxon>
        <taxon>Chitinophagia</taxon>
        <taxon>Chitinophagales</taxon>
        <taxon>Chitinophagaceae</taxon>
        <taxon>Chitinophaga</taxon>
    </lineage>
</organism>
<dbReference type="SUPFAM" id="SSF48695">
    <property type="entry name" value="Multiheme cytochromes"/>
    <property type="match status" value="1"/>
</dbReference>